<dbReference type="InterPro" id="IPR003715">
    <property type="entry name" value="Poly_export_N"/>
</dbReference>
<evidence type="ECO:0000256" key="1">
    <source>
        <dbReference type="ARBA" id="ARBA00022729"/>
    </source>
</evidence>
<feature type="chain" id="PRO_5023020145" evidence="3">
    <location>
        <begin position="20"/>
        <end position="537"/>
    </location>
</feature>
<dbReference type="Gene3D" id="3.30.1950.10">
    <property type="entry name" value="wza like domain"/>
    <property type="match status" value="1"/>
</dbReference>
<evidence type="ECO:0000259" key="4">
    <source>
        <dbReference type="Pfam" id="PF02563"/>
    </source>
</evidence>
<feature type="domain" description="Polysaccharide export protein N-terminal" evidence="4">
    <location>
        <begin position="121"/>
        <end position="184"/>
    </location>
</feature>
<sequence precursor="true">MLRRAMQTCAATLILLTLAAAGRPALEARQESPKPAGPPEAKAANANAEKPADLPHAIGADEESRPQDRRPKNPPPAGMYSTKAEAVKAIDKLFEAYDFKPHGQPPVPDDPPPHEGAMIDYPIVIQPPDLLLVEVLEALPGRPISGERLVKPDGTVSLSWYGDVHVAGLTVEQARVKIIRHLRTHLSDDGLGLLQSSPWEEDDSLPSSAAGGSPPAPAPPADADPARKPEAGASKGISGPPARNIRRTSQAGEGRRAEPRQPSRRPAKAAVGRFVASHQEPDEKKAEDSSKRVEVPLSAGEKATITITIDVKSEGKPAQPKEEDAPKVRDLPDDPDSESQGGIRVFPPESSKQVFVDVTRYEADNYFVLGDVAAPGRLPCTGRETVLDALQYGGGLLPTADPKDIRLVRPARGGKPAKVYKVDLEGIRDRGEITLNYQIFSGDRLVVGRDGTVQKTVQLDRLAAPLSTISDAILREANALRSIQTLDPARRDAIMRGLVDFWSREMTRPEGAKIDDAILRDVLLKAFEVNPNEAKPK</sequence>
<reference evidence="6 7" key="1">
    <citation type="submission" date="2019-08" db="EMBL/GenBank/DDBJ databases">
        <title>Deep-cultivation of Planctomycetes and their phenomic and genomic characterization uncovers novel biology.</title>
        <authorList>
            <person name="Wiegand S."/>
            <person name="Jogler M."/>
            <person name="Boedeker C."/>
            <person name="Pinto D."/>
            <person name="Vollmers J."/>
            <person name="Rivas-Marin E."/>
            <person name="Kohn T."/>
            <person name="Peeters S.H."/>
            <person name="Heuer A."/>
            <person name="Rast P."/>
            <person name="Oberbeckmann S."/>
            <person name="Bunk B."/>
            <person name="Jeske O."/>
            <person name="Meyerdierks A."/>
            <person name="Storesund J.E."/>
            <person name="Kallscheuer N."/>
            <person name="Luecker S."/>
            <person name="Lage O.M."/>
            <person name="Pohl T."/>
            <person name="Merkel B.J."/>
            <person name="Hornburger P."/>
            <person name="Mueller R.-W."/>
            <person name="Bruemmer F."/>
            <person name="Labrenz M."/>
            <person name="Spormann A.M."/>
            <person name="Op den Camp H."/>
            <person name="Overmann J."/>
            <person name="Amann R."/>
            <person name="Jetten M.S.M."/>
            <person name="Mascher T."/>
            <person name="Medema M.H."/>
            <person name="Devos D.P."/>
            <person name="Kaster A.-K."/>
            <person name="Ovreas L."/>
            <person name="Rohde M."/>
            <person name="Galperin M.Y."/>
            <person name="Jogler C."/>
        </authorList>
    </citation>
    <scope>NUCLEOTIDE SEQUENCE [LARGE SCALE GENOMIC DNA]</scope>
    <source>
        <strain evidence="6 7">OJF2</strain>
    </source>
</reference>
<dbReference type="Proteomes" id="UP000324233">
    <property type="component" value="Chromosome"/>
</dbReference>
<evidence type="ECO:0000256" key="2">
    <source>
        <dbReference type="SAM" id="MobiDB-lite"/>
    </source>
</evidence>
<dbReference type="KEGG" id="agv:OJF2_65710"/>
<proteinExistence type="predicted"/>
<dbReference type="GO" id="GO:0015159">
    <property type="term" value="F:polysaccharide transmembrane transporter activity"/>
    <property type="evidence" value="ECO:0007669"/>
    <property type="project" value="InterPro"/>
</dbReference>
<evidence type="ECO:0000256" key="3">
    <source>
        <dbReference type="SAM" id="SignalP"/>
    </source>
</evidence>
<feature type="compositionally biased region" description="Basic and acidic residues" evidence="2">
    <location>
        <begin position="62"/>
        <end position="71"/>
    </location>
</feature>
<feature type="signal peptide" evidence="3">
    <location>
        <begin position="1"/>
        <end position="19"/>
    </location>
</feature>
<dbReference type="InterPro" id="IPR019554">
    <property type="entry name" value="Soluble_ligand-bd"/>
</dbReference>
<keyword evidence="1 3" id="KW-0732">Signal</keyword>
<feature type="region of interest" description="Disordered" evidence="2">
    <location>
        <begin position="26"/>
        <end position="82"/>
    </location>
</feature>
<feature type="region of interest" description="Disordered" evidence="2">
    <location>
        <begin position="189"/>
        <end position="346"/>
    </location>
</feature>
<keyword evidence="7" id="KW-1185">Reference proteome</keyword>
<dbReference type="EMBL" id="CP042997">
    <property type="protein sequence ID" value="QEH37975.1"/>
    <property type="molecule type" value="Genomic_DNA"/>
</dbReference>
<feature type="compositionally biased region" description="Basic and acidic residues" evidence="2">
    <location>
        <begin position="311"/>
        <end position="332"/>
    </location>
</feature>
<evidence type="ECO:0000259" key="5">
    <source>
        <dbReference type="Pfam" id="PF10531"/>
    </source>
</evidence>
<protein>
    <submittedName>
        <fullName evidence="6">Polysaccharide biosynthesis/export protein</fullName>
    </submittedName>
</protein>
<evidence type="ECO:0000313" key="7">
    <source>
        <dbReference type="Proteomes" id="UP000324233"/>
    </source>
</evidence>
<dbReference type="PANTHER" id="PTHR33619:SF3">
    <property type="entry name" value="POLYSACCHARIDE EXPORT PROTEIN GFCE-RELATED"/>
    <property type="match status" value="1"/>
</dbReference>
<feature type="compositionally biased region" description="Basic and acidic residues" evidence="2">
    <location>
        <begin position="279"/>
        <end position="294"/>
    </location>
</feature>
<dbReference type="InterPro" id="IPR049712">
    <property type="entry name" value="Poly_export"/>
</dbReference>
<dbReference type="Pfam" id="PF02563">
    <property type="entry name" value="Poly_export"/>
    <property type="match status" value="1"/>
</dbReference>
<feature type="compositionally biased region" description="Low complexity" evidence="2">
    <location>
        <begin position="39"/>
        <end position="49"/>
    </location>
</feature>
<gene>
    <name evidence="6" type="ORF">OJF2_65710</name>
</gene>
<name>A0A5B9WD31_9BACT</name>
<dbReference type="Gene3D" id="3.10.560.10">
    <property type="entry name" value="Outer membrane lipoprotein wza domain like"/>
    <property type="match status" value="1"/>
</dbReference>
<organism evidence="6 7">
    <name type="scientific">Aquisphaera giovannonii</name>
    <dbReference type="NCBI Taxonomy" id="406548"/>
    <lineage>
        <taxon>Bacteria</taxon>
        <taxon>Pseudomonadati</taxon>
        <taxon>Planctomycetota</taxon>
        <taxon>Planctomycetia</taxon>
        <taxon>Isosphaerales</taxon>
        <taxon>Isosphaeraceae</taxon>
        <taxon>Aquisphaera</taxon>
    </lineage>
</organism>
<feature type="domain" description="Soluble ligand binding" evidence="5">
    <location>
        <begin position="366"/>
        <end position="418"/>
    </location>
</feature>
<dbReference type="PANTHER" id="PTHR33619">
    <property type="entry name" value="POLYSACCHARIDE EXPORT PROTEIN GFCE-RELATED"/>
    <property type="match status" value="1"/>
</dbReference>
<evidence type="ECO:0000313" key="6">
    <source>
        <dbReference type="EMBL" id="QEH37975.1"/>
    </source>
</evidence>
<accession>A0A5B9WD31</accession>
<dbReference type="Pfam" id="PF10531">
    <property type="entry name" value="SLBB"/>
    <property type="match status" value="1"/>
</dbReference>
<dbReference type="AlphaFoldDB" id="A0A5B9WD31"/>